<dbReference type="Pfam" id="PF01797">
    <property type="entry name" value="Y1_Tnp"/>
    <property type="match status" value="1"/>
</dbReference>
<evidence type="ECO:0000259" key="1">
    <source>
        <dbReference type="SMART" id="SM01321"/>
    </source>
</evidence>
<feature type="domain" description="Transposase IS200-like" evidence="1">
    <location>
        <begin position="1"/>
        <end position="117"/>
    </location>
</feature>
<reference evidence="2 3" key="1">
    <citation type="journal article" date="2017" name="Antonie Van Leeuwenhoek">
        <title>Rhizobium rhizosphaerae sp. nov., a novel species isolated from rice rhizosphere.</title>
        <authorList>
            <person name="Zhao J.J."/>
            <person name="Zhang J."/>
            <person name="Zhang R.J."/>
            <person name="Zhang C.W."/>
            <person name="Yin H.Q."/>
            <person name="Zhang X.X."/>
        </authorList>
    </citation>
    <scope>NUCLEOTIDE SEQUENCE [LARGE SCALE GENOMIC DNA]</scope>
    <source>
        <strain evidence="2 3">BSs20135</strain>
    </source>
</reference>
<dbReference type="GO" id="GO:0003677">
    <property type="term" value="F:DNA binding"/>
    <property type="evidence" value="ECO:0007669"/>
    <property type="project" value="InterPro"/>
</dbReference>
<dbReference type="AlphaFoldDB" id="K6Z0K4"/>
<evidence type="ECO:0000313" key="3">
    <source>
        <dbReference type="Proteomes" id="UP000006327"/>
    </source>
</evidence>
<organism evidence="2 3">
    <name type="scientific">Paraglaciecola arctica BSs20135</name>
    <dbReference type="NCBI Taxonomy" id="493475"/>
    <lineage>
        <taxon>Bacteria</taxon>
        <taxon>Pseudomonadati</taxon>
        <taxon>Pseudomonadota</taxon>
        <taxon>Gammaproteobacteria</taxon>
        <taxon>Alteromonadales</taxon>
        <taxon>Alteromonadaceae</taxon>
        <taxon>Paraglaciecola</taxon>
    </lineage>
</organism>
<dbReference type="PANTHER" id="PTHR33360">
    <property type="entry name" value="TRANSPOSASE FOR INSERTION SEQUENCE ELEMENT IS200"/>
    <property type="match status" value="1"/>
</dbReference>
<dbReference type="eggNOG" id="COG1943">
    <property type="taxonomic scope" value="Bacteria"/>
</dbReference>
<keyword evidence="3" id="KW-1185">Reference proteome</keyword>
<dbReference type="PANTHER" id="PTHR33360:SF2">
    <property type="entry name" value="TRANSPOSASE FOR INSERTION SEQUENCE ELEMENT IS200"/>
    <property type="match status" value="1"/>
</dbReference>
<dbReference type="GO" id="GO:0004803">
    <property type="term" value="F:transposase activity"/>
    <property type="evidence" value="ECO:0007669"/>
    <property type="project" value="InterPro"/>
</dbReference>
<dbReference type="InterPro" id="IPR036515">
    <property type="entry name" value="Transposase_17_sf"/>
</dbReference>
<dbReference type="Proteomes" id="UP000006327">
    <property type="component" value="Unassembled WGS sequence"/>
</dbReference>
<gene>
    <name evidence="2" type="ORF">GARC_0003</name>
</gene>
<dbReference type="InterPro" id="IPR002686">
    <property type="entry name" value="Transposase_17"/>
</dbReference>
<accession>K6Z0K4</accession>
<sequence length="134" mass="16118">MYHFVWIPKYRHKVFVEPYREAMKAIIRKIGYDYDFDIQELEIPEDHIHMVIKGEPKVAPSHVMQVIKSISAREFFKLYPEINKRYFWGGKLWTQSYFVETIGNANEETIRKYVQNELIELDSKEKNAKQLGLF</sequence>
<evidence type="ECO:0000313" key="2">
    <source>
        <dbReference type="EMBL" id="GAC16985.1"/>
    </source>
</evidence>
<dbReference type="Gene3D" id="3.30.70.1290">
    <property type="entry name" value="Transposase IS200-like"/>
    <property type="match status" value="1"/>
</dbReference>
<dbReference type="EMBL" id="BAEO01000002">
    <property type="protein sequence ID" value="GAC16985.1"/>
    <property type="molecule type" value="Genomic_DNA"/>
</dbReference>
<dbReference type="NCBIfam" id="NF033573">
    <property type="entry name" value="transpos_IS200"/>
    <property type="match status" value="1"/>
</dbReference>
<dbReference type="GO" id="GO:0006313">
    <property type="term" value="P:DNA transposition"/>
    <property type="evidence" value="ECO:0007669"/>
    <property type="project" value="InterPro"/>
</dbReference>
<name>K6Z0K4_9ALTE</name>
<proteinExistence type="predicted"/>
<dbReference type="STRING" id="493475.GARC_0003"/>
<dbReference type="SUPFAM" id="SSF143422">
    <property type="entry name" value="Transposase IS200-like"/>
    <property type="match status" value="1"/>
</dbReference>
<comment type="caution">
    <text evidence="2">The sequence shown here is derived from an EMBL/GenBank/DDBJ whole genome shotgun (WGS) entry which is preliminary data.</text>
</comment>
<protein>
    <submittedName>
        <fullName evidence="2">Transposase IS200-family protein</fullName>
    </submittedName>
</protein>
<dbReference type="SMART" id="SM01321">
    <property type="entry name" value="Y1_Tnp"/>
    <property type="match status" value="1"/>
</dbReference>